<sequence>MWAAHQRWGKLPWADLVEPTIDICKEGFQMSKPMHDGLLSAPFVKNDANLKKMYVDSTTGTFYKPGTVIRPSQAFCKTLMTISLKGGDELYNGSLSVEFLEDLHRVGSIITADDLRNYQPKITEPIAVPLGNGDTLYTPPPPSSGLILVNILNILSGYHFNASSISTTDDKILTYHRILEAFKYSYATRTKLGDADFLDLGEPDHGTAHISIIAGNGDAVSVTSSVNFYYGAGFSTLNTGIVMNNVMDDFSSPGITNYFGLKPSPANFIAPGKRPLSSMGPCIIVDTNGNAKLVIGASGGTKITTAVALVTMRKLWFDQSIKEADITKGLKEKGHGMVRYRGRGSIICALYRNSTAIFANADFRKGGNVAGMD</sequence>
<dbReference type="Proteomes" id="UP000037510">
    <property type="component" value="Unassembled WGS sequence"/>
</dbReference>
<dbReference type="Gene3D" id="3.60.20.40">
    <property type="match status" value="1"/>
</dbReference>
<organism evidence="3 4">
    <name type="scientific">Operophtera brumata</name>
    <name type="common">Winter moth</name>
    <name type="synonym">Phalaena brumata</name>
    <dbReference type="NCBI Taxonomy" id="104452"/>
    <lineage>
        <taxon>Eukaryota</taxon>
        <taxon>Metazoa</taxon>
        <taxon>Ecdysozoa</taxon>
        <taxon>Arthropoda</taxon>
        <taxon>Hexapoda</taxon>
        <taxon>Insecta</taxon>
        <taxon>Pterygota</taxon>
        <taxon>Neoptera</taxon>
        <taxon>Endopterygota</taxon>
        <taxon>Lepidoptera</taxon>
        <taxon>Glossata</taxon>
        <taxon>Ditrysia</taxon>
        <taxon>Geometroidea</taxon>
        <taxon>Geometridae</taxon>
        <taxon>Larentiinae</taxon>
        <taxon>Operophtera</taxon>
    </lineage>
</organism>
<accession>A0A0L7L2E4</accession>
<dbReference type="GO" id="GO:0006751">
    <property type="term" value="P:glutathione catabolic process"/>
    <property type="evidence" value="ECO:0007669"/>
    <property type="project" value="InterPro"/>
</dbReference>
<dbReference type="PANTHER" id="PTHR11686">
    <property type="entry name" value="GAMMA GLUTAMYL TRANSPEPTIDASE"/>
    <property type="match status" value="1"/>
</dbReference>
<feature type="binding site" evidence="2">
    <location>
        <position position="300"/>
    </location>
    <ligand>
        <name>L-glutamate</name>
        <dbReference type="ChEBI" id="CHEBI:29985"/>
    </ligand>
</feature>
<dbReference type="AlphaFoldDB" id="A0A0L7L2E4"/>
<dbReference type="PRINTS" id="PR01210">
    <property type="entry name" value="GGTRANSPTASE"/>
</dbReference>
<dbReference type="InterPro" id="IPR043137">
    <property type="entry name" value="GGT_ssub_C"/>
</dbReference>
<comment type="caution">
    <text evidence="3">The sequence shown here is derived from an EMBL/GenBank/DDBJ whole genome shotgun (WGS) entry which is preliminary data.</text>
</comment>
<feature type="active site" description="Nucleophile" evidence="1">
    <location>
        <position position="207"/>
    </location>
</feature>
<dbReference type="PANTHER" id="PTHR11686:SF9">
    <property type="entry name" value="RE13973P"/>
    <property type="match status" value="1"/>
</dbReference>
<dbReference type="EMBL" id="JTDY01003415">
    <property type="protein sequence ID" value="KOB69595.1"/>
    <property type="molecule type" value="Genomic_DNA"/>
</dbReference>
<dbReference type="Gene3D" id="1.10.246.230">
    <property type="match status" value="1"/>
</dbReference>
<dbReference type="SUPFAM" id="SSF56235">
    <property type="entry name" value="N-terminal nucleophile aminohydrolases (Ntn hydrolases)"/>
    <property type="match status" value="1"/>
</dbReference>
<reference evidence="3 4" key="1">
    <citation type="journal article" date="2015" name="Genome Biol. Evol.">
        <title>The genome of winter moth (Operophtera brumata) provides a genomic perspective on sexual dimorphism and phenology.</title>
        <authorList>
            <person name="Derks M.F."/>
            <person name="Smit S."/>
            <person name="Salis L."/>
            <person name="Schijlen E."/>
            <person name="Bossers A."/>
            <person name="Mateman C."/>
            <person name="Pijl A.S."/>
            <person name="de Ridder D."/>
            <person name="Groenen M.A."/>
            <person name="Visser M.E."/>
            <person name="Megens H.J."/>
        </authorList>
    </citation>
    <scope>NUCLEOTIDE SEQUENCE [LARGE SCALE GENOMIC DNA]</scope>
    <source>
        <strain evidence="3">WM2013NL</strain>
        <tissue evidence="3">Head and thorax</tissue>
    </source>
</reference>
<gene>
    <name evidence="3" type="ORF">OBRU01_16579</name>
</gene>
<dbReference type="GO" id="GO:0005886">
    <property type="term" value="C:plasma membrane"/>
    <property type="evidence" value="ECO:0007669"/>
    <property type="project" value="TreeGrafter"/>
</dbReference>
<feature type="binding site" evidence="2">
    <location>
        <begin position="225"/>
        <end position="227"/>
    </location>
    <ligand>
        <name>L-glutamate</name>
        <dbReference type="ChEBI" id="CHEBI:29985"/>
    </ligand>
</feature>
<dbReference type="GO" id="GO:0036374">
    <property type="term" value="F:glutathione hydrolase activity"/>
    <property type="evidence" value="ECO:0007669"/>
    <property type="project" value="InterPro"/>
</dbReference>
<dbReference type="Pfam" id="PF01019">
    <property type="entry name" value="G_glu_transpept"/>
    <property type="match status" value="2"/>
</dbReference>
<evidence type="ECO:0000313" key="4">
    <source>
        <dbReference type="Proteomes" id="UP000037510"/>
    </source>
</evidence>
<name>A0A0L7L2E4_OPEBR</name>
<proteinExistence type="predicted"/>
<feature type="binding site" evidence="2">
    <location>
        <position position="249"/>
    </location>
    <ligand>
        <name>L-glutamate</name>
        <dbReference type="ChEBI" id="CHEBI:29985"/>
    </ligand>
</feature>
<evidence type="ECO:0000256" key="1">
    <source>
        <dbReference type="PIRSR" id="PIRSR600101-1"/>
    </source>
</evidence>
<protein>
    <submittedName>
        <fullName evidence="3">Putative gamma glutamyl transpeptidase</fullName>
    </submittedName>
</protein>
<dbReference type="STRING" id="104452.A0A0L7L2E4"/>
<dbReference type="InterPro" id="IPR000101">
    <property type="entry name" value="GGT_peptidase"/>
</dbReference>
<keyword evidence="4" id="KW-1185">Reference proteome</keyword>
<feature type="binding site" evidence="2">
    <location>
        <begin position="277"/>
        <end position="278"/>
    </location>
    <ligand>
        <name>L-glutamate</name>
        <dbReference type="ChEBI" id="CHEBI:29985"/>
    </ligand>
</feature>
<evidence type="ECO:0000313" key="3">
    <source>
        <dbReference type="EMBL" id="KOB69595.1"/>
    </source>
</evidence>
<dbReference type="InterPro" id="IPR029055">
    <property type="entry name" value="Ntn_hydrolases_N"/>
</dbReference>
<evidence type="ECO:0000256" key="2">
    <source>
        <dbReference type="PIRSR" id="PIRSR600101-2"/>
    </source>
</evidence>